<reference evidence="1" key="1">
    <citation type="journal article" date="2022" name="bioRxiv">
        <title>Sequencing and chromosome-scale assembly of the giantPleurodeles waltlgenome.</title>
        <authorList>
            <person name="Brown T."/>
            <person name="Elewa A."/>
            <person name="Iarovenko S."/>
            <person name="Subramanian E."/>
            <person name="Araus A.J."/>
            <person name="Petzold A."/>
            <person name="Susuki M."/>
            <person name="Suzuki K.-i.T."/>
            <person name="Hayashi T."/>
            <person name="Toyoda A."/>
            <person name="Oliveira C."/>
            <person name="Osipova E."/>
            <person name="Leigh N.D."/>
            <person name="Simon A."/>
            <person name="Yun M.H."/>
        </authorList>
    </citation>
    <scope>NUCLEOTIDE SEQUENCE</scope>
    <source>
        <strain evidence="1">20211129_DDA</strain>
        <tissue evidence="1">Liver</tissue>
    </source>
</reference>
<gene>
    <name evidence="1" type="ORF">NDU88_003578</name>
</gene>
<proteinExistence type="predicted"/>
<sequence length="74" mass="8250">MILLPGIRVNRSSLPLADPGVFKEDTSKAEGSVLKLWLKDQNQFKFATCEQDGTAFGEEELREHAVLMSNGRDN</sequence>
<organism evidence="1 2">
    <name type="scientific">Pleurodeles waltl</name>
    <name type="common">Iberian ribbed newt</name>
    <dbReference type="NCBI Taxonomy" id="8319"/>
    <lineage>
        <taxon>Eukaryota</taxon>
        <taxon>Metazoa</taxon>
        <taxon>Chordata</taxon>
        <taxon>Craniata</taxon>
        <taxon>Vertebrata</taxon>
        <taxon>Euteleostomi</taxon>
        <taxon>Amphibia</taxon>
        <taxon>Batrachia</taxon>
        <taxon>Caudata</taxon>
        <taxon>Salamandroidea</taxon>
        <taxon>Salamandridae</taxon>
        <taxon>Pleurodelinae</taxon>
        <taxon>Pleurodeles</taxon>
    </lineage>
</organism>
<name>A0AAV7NL17_PLEWA</name>
<dbReference type="Proteomes" id="UP001066276">
    <property type="component" value="Chromosome 8"/>
</dbReference>
<comment type="caution">
    <text evidence="1">The sequence shown here is derived from an EMBL/GenBank/DDBJ whole genome shotgun (WGS) entry which is preliminary data.</text>
</comment>
<accession>A0AAV7NL17</accession>
<evidence type="ECO:0000313" key="1">
    <source>
        <dbReference type="EMBL" id="KAJ1115354.1"/>
    </source>
</evidence>
<evidence type="ECO:0000313" key="2">
    <source>
        <dbReference type="Proteomes" id="UP001066276"/>
    </source>
</evidence>
<dbReference type="AlphaFoldDB" id="A0AAV7NL17"/>
<protein>
    <submittedName>
        <fullName evidence="1">Uncharacterized protein</fullName>
    </submittedName>
</protein>
<dbReference type="EMBL" id="JANPWB010000012">
    <property type="protein sequence ID" value="KAJ1115354.1"/>
    <property type="molecule type" value="Genomic_DNA"/>
</dbReference>
<keyword evidence="2" id="KW-1185">Reference proteome</keyword>